<dbReference type="GO" id="GO:0005886">
    <property type="term" value="C:plasma membrane"/>
    <property type="evidence" value="ECO:0007669"/>
    <property type="project" value="TreeGrafter"/>
</dbReference>
<dbReference type="PANTHER" id="PTHR12011">
    <property type="entry name" value="ADHESION G-PROTEIN COUPLED RECEPTOR"/>
    <property type="match status" value="1"/>
</dbReference>
<dbReference type="Gene3D" id="1.20.1070.10">
    <property type="entry name" value="Rhodopsin 7-helix transmembrane proteins"/>
    <property type="match status" value="1"/>
</dbReference>
<evidence type="ECO:0000313" key="10">
    <source>
        <dbReference type="Proteomes" id="UP000694890"/>
    </source>
</evidence>
<feature type="transmembrane region" description="Helical" evidence="7">
    <location>
        <begin position="374"/>
        <end position="394"/>
    </location>
</feature>
<dbReference type="GO" id="GO:0007189">
    <property type="term" value="P:adenylate cyclase-activating G protein-coupled receptor signaling pathway"/>
    <property type="evidence" value="ECO:0007669"/>
    <property type="project" value="TreeGrafter"/>
</dbReference>
<dbReference type="PANTHER" id="PTHR12011:SF474">
    <property type="entry name" value="ADHESION G PROTEIN-COUPLED RECEPTOR G11-RELATED"/>
    <property type="match status" value="1"/>
</dbReference>
<evidence type="ECO:0000256" key="1">
    <source>
        <dbReference type="ARBA" id="ARBA00004141"/>
    </source>
</evidence>
<feature type="transmembrane region" description="Helical" evidence="7">
    <location>
        <begin position="499"/>
        <end position="521"/>
    </location>
</feature>
<reference evidence="11" key="1">
    <citation type="submission" date="2025-08" db="UniProtKB">
        <authorList>
            <consortium name="RefSeq"/>
        </authorList>
    </citation>
    <scope>IDENTIFICATION</scope>
    <source>
        <tissue evidence="11">Brain</tissue>
    </source>
</reference>
<dbReference type="Gene3D" id="2.60.220.50">
    <property type="match status" value="1"/>
</dbReference>
<dbReference type="InterPro" id="IPR046338">
    <property type="entry name" value="GAIN_dom_sf"/>
</dbReference>
<protein>
    <submittedName>
        <fullName evidence="11">Adhesion G-protein coupled receptor G2 isoform X2</fullName>
    </submittedName>
</protein>
<feature type="transmembrane region" description="Helical" evidence="7">
    <location>
        <begin position="527"/>
        <end position="548"/>
    </location>
</feature>
<comment type="subcellular location">
    <subcellularLocation>
        <location evidence="1">Membrane</location>
        <topology evidence="1">Multi-pass membrane protein</topology>
    </subcellularLocation>
</comment>
<dbReference type="PROSITE" id="PS50221">
    <property type="entry name" value="GAIN_B"/>
    <property type="match status" value="1"/>
</dbReference>
<evidence type="ECO:0000256" key="7">
    <source>
        <dbReference type="SAM" id="Phobius"/>
    </source>
</evidence>
<dbReference type="InterPro" id="IPR000832">
    <property type="entry name" value="GPCR_2_secretin-like"/>
</dbReference>
<keyword evidence="11" id="KW-0675">Receptor</keyword>
<dbReference type="Pfam" id="PF01825">
    <property type="entry name" value="GPS"/>
    <property type="match status" value="1"/>
</dbReference>
<feature type="transmembrane region" description="Helical" evidence="7">
    <location>
        <begin position="303"/>
        <end position="325"/>
    </location>
</feature>
<proteinExistence type="predicted"/>
<dbReference type="InterPro" id="IPR000203">
    <property type="entry name" value="GPS"/>
</dbReference>
<evidence type="ECO:0000256" key="6">
    <source>
        <dbReference type="SAM" id="MobiDB-lite"/>
    </source>
</evidence>
<dbReference type="GO" id="GO:0007166">
    <property type="term" value="P:cell surface receptor signaling pathway"/>
    <property type="evidence" value="ECO:0007669"/>
    <property type="project" value="InterPro"/>
</dbReference>
<accession>A0AAJ7Q348</accession>
<dbReference type="InterPro" id="IPR017981">
    <property type="entry name" value="GPCR_2-like_7TM"/>
</dbReference>
<evidence type="ECO:0000259" key="9">
    <source>
        <dbReference type="PROSITE" id="PS50261"/>
    </source>
</evidence>
<dbReference type="InterPro" id="IPR057244">
    <property type="entry name" value="GAIN_B"/>
</dbReference>
<keyword evidence="3 7" id="KW-1133">Transmembrane helix</keyword>
<feature type="domain" description="GAIN-B" evidence="8">
    <location>
        <begin position="143"/>
        <end position="292"/>
    </location>
</feature>
<name>A0AAJ7Q348_LATCA</name>
<keyword evidence="5" id="KW-1015">Disulfide bond</keyword>
<feature type="compositionally biased region" description="Low complexity" evidence="6">
    <location>
        <begin position="559"/>
        <end position="577"/>
    </location>
</feature>
<dbReference type="RefSeq" id="XP_018545518.2">
    <property type="nucleotide sequence ID" value="XM_018690002.2"/>
</dbReference>
<keyword evidence="4 7" id="KW-0472">Membrane</keyword>
<dbReference type="GeneID" id="108892452"/>
<evidence type="ECO:0000256" key="2">
    <source>
        <dbReference type="ARBA" id="ARBA00022692"/>
    </source>
</evidence>
<dbReference type="Proteomes" id="UP000694890">
    <property type="component" value="Linkage group LG19"/>
</dbReference>
<feature type="transmembrane region" description="Helical" evidence="7">
    <location>
        <begin position="406"/>
        <end position="427"/>
    </location>
</feature>
<evidence type="ECO:0000256" key="4">
    <source>
        <dbReference type="ARBA" id="ARBA00023136"/>
    </source>
</evidence>
<evidence type="ECO:0000256" key="5">
    <source>
        <dbReference type="ARBA" id="ARBA00023157"/>
    </source>
</evidence>
<keyword evidence="2 7" id="KW-0812">Transmembrane</keyword>
<dbReference type="PROSITE" id="PS50261">
    <property type="entry name" value="G_PROTEIN_RECEP_F2_4"/>
    <property type="match status" value="1"/>
</dbReference>
<sequence>MPKPDHNFSCIPSKFYNGTGFLLNIDRCWNVGVRNTRLSQADLCGNYSSYDKHACGDLAEPHLMLTIDNNGKKTCVSCKPPGKKPDISLFPAWSNNDSDVSPDTAVNVMNKLSSLLELMGNCSTAAITMGDIKGLLTKLPSKNHSDIKNGITTSGDMRILENNTDLVSDFSRSVKIPKEASAMAVKRNGSYAGVMLFPRMFQDDPNSFFFNDEVVGIEMGAEISNLSQTIDIHYSNVDKNGSIASCRSWDGNVATQIWTTDGCKTKETKSSITCQCSHLTFFAILLSPPPGNISTSDFNSLTYITSIGCGLSMFFLAVALFMHCLIRKGKASQATKILMNLFVAMFTLNLSFLINETVANLGNYTACVVMAAVMHYTMLATFSWFLAQALHLYYNLHKLPSKIKHYMMKICITGWVTPAVVVIALLATRKYDYLVIYTDNGNSATMCWISDAIVHQGVNIGYYAGVFIFTLTVFIITVRQIAVLKPAEAQNSSSIKTNSFSILGLFLLLGITWAFAFFSYGPLLLPSYYIFTILNSFQGFFLFIYYYNSSKTVDKNPRADSSSSTATANTVTPSPFQ</sequence>
<evidence type="ECO:0000259" key="8">
    <source>
        <dbReference type="PROSITE" id="PS50221"/>
    </source>
</evidence>
<dbReference type="GO" id="GO:0004930">
    <property type="term" value="F:G protein-coupled receptor activity"/>
    <property type="evidence" value="ECO:0007669"/>
    <property type="project" value="InterPro"/>
</dbReference>
<feature type="domain" description="G-protein coupled receptors family 2 profile 2" evidence="9">
    <location>
        <begin position="301"/>
        <end position="550"/>
    </location>
</feature>
<evidence type="ECO:0000256" key="3">
    <source>
        <dbReference type="ARBA" id="ARBA00022989"/>
    </source>
</evidence>
<dbReference type="Pfam" id="PF00002">
    <property type="entry name" value="7tm_2"/>
    <property type="match status" value="1"/>
</dbReference>
<dbReference type="PRINTS" id="PR00249">
    <property type="entry name" value="GPCRSECRETIN"/>
</dbReference>
<gene>
    <name evidence="11" type="primary">LOC108892452</name>
</gene>
<feature type="transmembrane region" description="Helical" evidence="7">
    <location>
        <begin position="460"/>
        <end position="478"/>
    </location>
</feature>
<dbReference type="SMART" id="SM00303">
    <property type="entry name" value="GPS"/>
    <property type="match status" value="1"/>
</dbReference>
<dbReference type="AlphaFoldDB" id="A0AAJ7Q348"/>
<evidence type="ECO:0000313" key="11">
    <source>
        <dbReference type="RefSeq" id="XP_018545518.2"/>
    </source>
</evidence>
<feature type="transmembrane region" description="Helical" evidence="7">
    <location>
        <begin position="337"/>
        <end position="354"/>
    </location>
</feature>
<feature type="region of interest" description="Disordered" evidence="6">
    <location>
        <begin position="556"/>
        <end position="577"/>
    </location>
</feature>
<dbReference type="KEGG" id="lcf:108892452"/>
<organism evidence="10 11">
    <name type="scientific">Lates calcarifer</name>
    <name type="common">Barramundi</name>
    <name type="synonym">Holocentrus calcarifer</name>
    <dbReference type="NCBI Taxonomy" id="8187"/>
    <lineage>
        <taxon>Eukaryota</taxon>
        <taxon>Metazoa</taxon>
        <taxon>Chordata</taxon>
        <taxon>Craniata</taxon>
        <taxon>Vertebrata</taxon>
        <taxon>Euteleostomi</taxon>
        <taxon>Actinopterygii</taxon>
        <taxon>Neopterygii</taxon>
        <taxon>Teleostei</taxon>
        <taxon>Neoteleostei</taxon>
        <taxon>Acanthomorphata</taxon>
        <taxon>Carangaria</taxon>
        <taxon>Carangaria incertae sedis</taxon>
        <taxon>Centropomidae</taxon>
        <taxon>Lates</taxon>
    </lineage>
</organism>